<gene>
    <name evidence="1" type="ORF">EDD55_102354</name>
</gene>
<dbReference type="AlphaFoldDB" id="A0A4V6NYK2"/>
<dbReference type="InterPro" id="IPR036249">
    <property type="entry name" value="Thioredoxin-like_sf"/>
</dbReference>
<protein>
    <recommendedName>
        <fullName evidence="3">Thioredoxin-like protein</fullName>
    </recommendedName>
</protein>
<comment type="caution">
    <text evidence="1">The sequence shown here is derived from an EMBL/GenBank/DDBJ whole genome shotgun (WGS) entry which is preliminary data.</text>
</comment>
<keyword evidence="2" id="KW-1185">Reference proteome</keyword>
<dbReference type="SUPFAM" id="SSF52833">
    <property type="entry name" value="Thioredoxin-like"/>
    <property type="match status" value="1"/>
</dbReference>
<reference evidence="1 2" key="1">
    <citation type="submission" date="2019-03" db="EMBL/GenBank/DDBJ databases">
        <title>Genomic Encyclopedia of Type Strains, Phase IV (KMG-IV): sequencing the most valuable type-strain genomes for metagenomic binning, comparative biology and taxonomic classification.</title>
        <authorList>
            <person name="Goeker M."/>
        </authorList>
    </citation>
    <scope>NUCLEOTIDE SEQUENCE [LARGE SCALE GENOMIC DNA]</scope>
    <source>
        <strain evidence="1 2">DSM 101688</strain>
    </source>
</reference>
<dbReference type="Proteomes" id="UP000295304">
    <property type="component" value="Unassembled WGS sequence"/>
</dbReference>
<dbReference type="Gene3D" id="3.40.30.10">
    <property type="entry name" value="Glutaredoxin"/>
    <property type="match status" value="1"/>
</dbReference>
<evidence type="ECO:0000313" key="1">
    <source>
        <dbReference type="EMBL" id="TCS64311.1"/>
    </source>
</evidence>
<organism evidence="1 2">
    <name type="scientific">Varunaivibrio sulfuroxidans</name>
    <dbReference type="NCBI Taxonomy" id="1773489"/>
    <lineage>
        <taxon>Bacteria</taxon>
        <taxon>Pseudomonadati</taxon>
        <taxon>Pseudomonadota</taxon>
        <taxon>Alphaproteobacteria</taxon>
        <taxon>Rhodospirillales</taxon>
        <taxon>Magnetovibrionaceae</taxon>
        <taxon>Varunaivibrio</taxon>
    </lineage>
</organism>
<dbReference type="RefSeq" id="WP_207893104.1">
    <property type="nucleotide sequence ID" value="NZ_CP119676.1"/>
</dbReference>
<accession>A0A4V6NYK2</accession>
<name>A0A4V6NYK2_9PROT</name>
<dbReference type="EMBL" id="SLZW01000002">
    <property type="protein sequence ID" value="TCS64311.1"/>
    <property type="molecule type" value="Genomic_DNA"/>
</dbReference>
<evidence type="ECO:0000313" key="2">
    <source>
        <dbReference type="Proteomes" id="UP000295304"/>
    </source>
</evidence>
<evidence type="ECO:0008006" key="3">
    <source>
        <dbReference type="Google" id="ProtNLM"/>
    </source>
</evidence>
<proteinExistence type="predicted"/>
<sequence length="146" mass="15710">MIFKFARTGFVLALLVLGGRVGLANGAELVYFHSKGCSYCELWDHQIAPIYPKTDESKVLPLRVVNSEAPLPSDISFIKGVVYTPTFVAVEHGKEVGRIVGYPGEGFFWVRLDELVKKVPVGGAVAKTSADASCPGGKADSGRHKC</sequence>